<keyword evidence="3" id="KW-1133">Transmembrane helix</keyword>
<dbReference type="AlphaFoldDB" id="A0A1J0VRS0"/>
<keyword evidence="3" id="KW-0812">Transmembrane</keyword>
<comment type="similarity">
    <text evidence="1">Belongs to the short-chain dehydrogenases/reductases (SDR) family.</text>
</comment>
<proteinExistence type="inferred from homology"/>
<dbReference type="GO" id="GO:0016616">
    <property type="term" value="F:oxidoreductase activity, acting on the CH-OH group of donors, NAD or NADP as acceptor"/>
    <property type="evidence" value="ECO:0007669"/>
    <property type="project" value="TreeGrafter"/>
</dbReference>
<feature type="transmembrane region" description="Helical" evidence="3">
    <location>
        <begin position="20"/>
        <end position="42"/>
    </location>
</feature>
<dbReference type="InterPro" id="IPR036291">
    <property type="entry name" value="NAD(P)-bd_dom_sf"/>
</dbReference>
<dbReference type="FunFam" id="3.40.50.720:FF:000084">
    <property type="entry name" value="Short-chain dehydrogenase reductase"/>
    <property type="match status" value="1"/>
</dbReference>
<organism evidence="4 5">
    <name type="scientific">Nocardia mangyaensis</name>
    <dbReference type="NCBI Taxonomy" id="2213200"/>
    <lineage>
        <taxon>Bacteria</taxon>
        <taxon>Bacillati</taxon>
        <taxon>Actinomycetota</taxon>
        <taxon>Actinomycetes</taxon>
        <taxon>Mycobacteriales</taxon>
        <taxon>Nocardiaceae</taxon>
        <taxon>Nocardia</taxon>
    </lineage>
</organism>
<dbReference type="PANTHER" id="PTHR42760:SF115">
    <property type="entry name" value="3-OXOACYL-[ACYL-CARRIER-PROTEIN] REDUCTASE FABG"/>
    <property type="match status" value="1"/>
</dbReference>
<dbReference type="PANTHER" id="PTHR42760">
    <property type="entry name" value="SHORT-CHAIN DEHYDROGENASES/REDUCTASES FAMILY MEMBER"/>
    <property type="match status" value="1"/>
</dbReference>
<keyword evidence="3" id="KW-0472">Membrane</keyword>
<sequence length="254" mass="26815">MNQYLERFRADGKVAIVTGASSGLGLGFALAIGSVGASVVVAARREKRLDELCGVLNSEGIAAHPVVMDVTGPDQCKELVRATVDRFGSLDILINNAGLGGSMPSHKESPDHFRNIVDVNLMGTYWMAQAAADVMAPGSAIVNIASLHGVTASRFPSAAYSASKAGVLGLTRDLASQWSRRRGIRVNALCPGYVETEMTGESMGPLSEMVEQNSIFGRFGRQDEMDSALIFLATEASSYMTGSTLMVDGGYSVV</sequence>
<dbReference type="RefSeq" id="WP_071927909.1">
    <property type="nucleotide sequence ID" value="NZ_CP018082.1"/>
</dbReference>
<dbReference type="PRINTS" id="PR00081">
    <property type="entry name" value="GDHRDH"/>
</dbReference>
<dbReference type="KEGG" id="nsl:BOX37_13065"/>
<evidence type="ECO:0000256" key="3">
    <source>
        <dbReference type="SAM" id="Phobius"/>
    </source>
</evidence>
<dbReference type="Proteomes" id="UP000183810">
    <property type="component" value="Chromosome"/>
</dbReference>
<evidence type="ECO:0000256" key="1">
    <source>
        <dbReference type="ARBA" id="ARBA00006484"/>
    </source>
</evidence>
<name>A0A1J0VRS0_9NOCA</name>
<dbReference type="PROSITE" id="PS00061">
    <property type="entry name" value="ADH_SHORT"/>
    <property type="match status" value="1"/>
</dbReference>
<dbReference type="Gene3D" id="3.40.50.720">
    <property type="entry name" value="NAD(P)-binding Rossmann-like Domain"/>
    <property type="match status" value="1"/>
</dbReference>
<dbReference type="SUPFAM" id="SSF51735">
    <property type="entry name" value="NAD(P)-binding Rossmann-fold domains"/>
    <property type="match status" value="1"/>
</dbReference>
<evidence type="ECO:0000313" key="4">
    <source>
        <dbReference type="EMBL" id="APE34726.1"/>
    </source>
</evidence>
<dbReference type="CDD" id="cd05233">
    <property type="entry name" value="SDR_c"/>
    <property type="match status" value="1"/>
</dbReference>
<evidence type="ECO:0000313" key="5">
    <source>
        <dbReference type="Proteomes" id="UP000183810"/>
    </source>
</evidence>
<dbReference type="OrthoDB" id="517007at2"/>
<keyword evidence="5" id="KW-1185">Reference proteome</keyword>
<accession>A0A1J0VRS0</accession>
<protein>
    <submittedName>
        <fullName evidence="4">Short-chain dehydrogenase</fullName>
    </submittedName>
</protein>
<dbReference type="PRINTS" id="PR00080">
    <property type="entry name" value="SDRFAMILY"/>
</dbReference>
<keyword evidence="2" id="KW-0560">Oxidoreductase</keyword>
<evidence type="ECO:0000256" key="2">
    <source>
        <dbReference type="ARBA" id="ARBA00023002"/>
    </source>
</evidence>
<dbReference type="EMBL" id="CP018082">
    <property type="protein sequence ID" value="APE34726.1"/>
    <property type="molecule type" value="Genomic_DNA"/>
</dbReference>
<dbReference type="InterPro" id="IPR002347">
    <property type="entry name" value="SDR_fam"/>
</dbReference>
<gene>
    <name evidence="4" type="ORF">BOX37_13065</name>
</gene>
<reference evidence="4" key="1">
    <citation type="submission" date="2016-11" db="EMBL/GenBank/DDBJ databases">
        <authorList>
            <person name="Jaros S."/>
            <person name="Januszkiewicz K."/>
            <person name="Wedrychowicz H."/>
        </authorList>
    </citation>
    <scope>NUCLEOTIDE SEQUENCE [LARGE SCALE GENOMIC DNA]</scope>
    <source>
        <strain evidence="4">Y48</strain>
    </source>
</reference>
<dbReference type="InterPro" id="IPR020904">
    <property type="entry name" value="Sc_DH/Rdtase_CS"/>
</dbReference>
<dbReference type="Pfam" id="PF13561">
    <property type="entry name" value="adh_short_C2"/>
    <property type="match status" value="1"/>
</dbReference>